<evidence type="ECO:0000313" key="1">
    <source>
        <dbReference type="EMBL" id="NUU12770.1"/>
    </source>
</evidence>
<protein>
    <submittedName>
        <fullName evidence="1">Uncharacterized protein</fullName>
    </submittedName>
</protein>
<comment type="caution">
    <text evidence="1">The sequence shown here is derived from an EMBL/GenBank/DDBJ whole genome shotgun (WGS) entry which is preliminary data.</text>
</comment>
<dbReference type="Pfam" id="PF19674">
    <property type="entry name" value="DUF6177"/>
    <property type="match status" value="2"/>
</dbReference>
<organism evidence="1 2">
    <name type="scientific">Curtobacterium pusillum</name>
    <dbReference type="NCBI Taxonomy" id="69373"/>
    <lineage>
        <taxon>Bacteria</taxon>
        <taxon>Bacillati</taxon>
        <taxon>Actinomycetota</taxon>
        <taxon>Actinomycetes</taxon>
        <taxon>Micrococcales</taxon>
        <taxon>Microbacteriaceae</taxon>
        <taxon>Curtobacterium</taxon>
    </lineage>
</organism>
<reference evidence="1 2" key="1">
    <citation type="submission" date="2020-05" db="EMBL/GenBank/DDBJ databases">
        <title>Genome Sequencing of Type Strains.</title>
        <authorList>
            <person name="Lemaire J.F."/>
            <person name="Inderbitzin P."/>
            <person name="Gregorio O.A."/>
            <person name="Collins S.B."/>
            <person name="Wespe N."/>
            <person name="Knight-Connoni V."/>
        </authorList>
    </citation>
    <scope>NUCLEOTIDE SEQUENCE [LARGE SCALE GENOMIC DNA]</scope>
    <source>
        <strain evidence="1 2">ATCC 19096</strain>
    </source>
</reference>
<evidence type="ECO:0000313" key="2">
    <source>
        <dbReference type="Proteomes" id="UP000573001"/>
    </source>
</evidence>
<proteinExistence type="predicted"/>
<gene>
    <name evidence="1" type="ORF">HP507_02795</name>
</gene>
<name>A0ABX2M792_9MICO</name>
<dbReference type="Proteomes" id="UP000573001">
    <property type="component" value="Unassembled WGS sequence"/>
</dbReference>
<keyword evidence="2" id="KW-1185">Reference proteome</keyword>
<accession>A0ABX2M792</accession>
<dbReference type="RefSeq" id="WP_175350334.1">
    <property type="nucleotide sequence ID" value="NZ_BAAAWQ010000001.1"/>
</dbReference>
<dbReference type="EMBL" id="JABMCE010000050">
    <property type="protein sequence ID" value="NUU12770.1"/>
    <property type="molecule type" value="Genomic_DNA"/>
</dbReference>
<dbReference type="InterPro" id="IPR046175">
    <property type="entry name" value="DUF6177"/>
</dbReference>
<sequence length="372" mass="37800">MDDVTLAHPLVDAVGPGFVVSETDAAIVSLSSARMGLVLETRAADLAFVLLTPPASRVTTAMLAMLRRTGSAWVVREGDRYRAAGSPAIADDVATAMLSPQSSPRSTRLGADEVPWTEVVVSVHHPATEQTGIGRTAELLLEGLAGTTPSGWGTVEPATLAWSVAAVTDFVRRRAPRPTRLVATAAVEGGVAAAQIRVERTATGVTEETRLALPRTGPTPPVPDSRAVSAPGVGPGGAVRGLDAGPAPADGAAVAVLADLARRQRVLLGTAWRSAGHTDATLAARQIGMPVPLGAVVGAAAVRDLGVDPSALPPGVTVVGPPRVPSLVLDFTPTTPGLTGGAEVEARWRCLAEVGNALGPRVVELLGAGARA</sequence>